<dbReference type="GO" id="GO:0005737">
    <property type="term" value="C:cytoplasm"/>
    <property type="evidence" value="ECO:0007669"/>
    <property type="project" value="TreeGrafter"/>
</dbReference>
<name>A0AAV7YS53_9EUKA</name>
<keyword evidence="6" id="KW-0175">Coiled coil</keyword>
<dbReference type="InterPro" id="IPR036322">
    <property type="entry name" value="WD40_repeat_dom_sf"/>
</dbReference>
<dbReference type="PANTHER" id="PTHR19849:SF1">
    <property type="entry name" value="F-BOX_WD REPEAT-CONTAINING PROTEIN 7"/>
    <property type="match status" value="1"/>
</dbReference>
<dbReference type="InterPro" id="IPR001452">
    <property type="entry name" value="SH3_domain"/>
</dbReference>
<organism evidence="9 11">
    <name type="scientific">Anaeramoeba flamelloides</name>
    <dbReference type="NCBI Taxonomy" id="1746091"/>
    <lineage>
        <taxon>Eukaryota</taxon>
        <taxon>Metamonada</taxon>
        <taxon>Anaeramoebidae</taxon>
        <taxon>Anaeramoeba</taxon>
    </lineage>
</organism>
<dbReference type="PROSITE" id="PS50002">
    <property type="entry name" value="SH3"/>
    <property type="match status" value="1"/>
</dbReference>
<dbReference type="GO" id="GO:0010992">
    <property type="term" value="P:ubiquitin recycling"/>
    <property type="evidence" value="ECO:0007669"/>
    <property type="project" value="TreeGrafter"/>
</dbReference>
<proteinExistence type="predicted"/>
<dbReference type="SUPFAM" id="SSF50044">
    <property type="entry name" value="SH3-domain"/>
    <property type="match status" value="1"/>
</dbReference>
<dbReference type="SMART" id="SM00320">
    <property type="entry name" value="WD40"/>
    <property type="match status" value="8"/>
</dbReference>
<sequence length="826" mass="95026">MQEENIPLIKPQQVMTGHIYGINGVMTSDDKVYSASDDKTVKQWGFDGELLHNFEGHNGRITSMKIVKDVLYTGSHDHTIRTWSLKNQKQLNEFTGHEDRISSLFIDNERMFTGSADKTVRVWDCVSGNCQHVYKGHTDQITGIQFDNDTLYSGSVDKTITMWSTETRQPKEILIGHKSWVLSIFLDKKNEILWSASKDGSIMSWDIKTAKPIHTIDAHKYAVFRVIPYNGVVYSASWDGTIGCWDQTTGKLIRYLEGHVGKVSTYGLYENHLYSGGRDRTIRVWNLKNGKCEYILEGHRGAVHSIAFTNDWIFSGSSDSNIIQWPSIRSGKKRKNFGTFTGSVKKKARSRYQVKTNDPDLRFVYYCFFFYDDLKQKVGRLINNTLQYCKGVLSSSNQGLLFCESLNEYAQTFAPPNLATLNSNVINKGINKSNSNSKMFKSGSKNNLSNNVNTKNCFLTLNDQNLDNFFPNSYLLDEPSELNVYENIMMFNKPRKQIEVVRKQFASFIYKSFVPNLKFFRSNVLKVFKRRVFKFEKARKDHSNKVSQLATKIKKAKKNKKGEFEKELNLEKKKFEKKRERLASALEHLESEGISTFISDICEYMINQMAYFKECSDILSQVEMNLGLLESKLSIFKIMQKNLVVDMQFLQVQNIEAPKTRRRTTLEYQSKMEDPNENSNKGNEKDNENSDNKNNSNLLLQQQLQKSPNDYVVSFLSYKAKNEKELSFQIDEVISVLEKNETQSLGLLNGKVGIFYNDFTVPLDKEFAIKNGYLTLNDFKEEIDSDNSLTRASSSFIGFDESESDSEFRATICEDDFSKSIDDLKF</sequence>
<dbReference type="GO" id="GO:0043161">
    <property type="term" value="P:proteasome-mediated ubiquitin-dependent protein catabolic process"/>
    <property type="evidence" value="ECO:0007669"/>
    <property type="project" value="TreeGrafter"/>
</dbReference>
<evidence type="ECO:0000313" key="9">
    <source>
        <dbReference type="EMBL" id="KAJ3431765.1"/>
    </source>
</evidence>
<dbReference type="PROSITE" id="PS00678">
    <property type="entry name" value="WD_REPEATS_1"/>
    <property type="match status" value="2"/>
</dbReference>
<accession>A0AAV7YS53</accession>
<comment type="caution">
    <text evidence="9">The sequence shown here is derived from an EMBL/GenBank/DDBJ whole genome shotgun (WGS) entry which is preliminary data.</text>
</comment>
<dbReference type="Pfam" id="PF00400">
    <property type="entry name" value="WD40"/>
    <property type="match status" value="8"/>
</dbReference>
<dbReference type="SUPFAM" id="SSF82171">
    <property type="entry name" value="DPP6 N-terminal domain-like"/>
    <property type="match status" value="1"/>
</dbReference>
<evidence type="ECO:0000256" key="2">
    <source>
        <dbReference type="ARBA" id="ARBA00022574"/>
    </source>
</evidence>
<feature type="repeat" description="WD" evidence="5">
    <location>
        <begin position="54"/>
        <end position="93"/>
    </location>
</feature>
<feature type="region of interest" description="Disordered" evidence="7">
    <location>
        <begin position="661"/>
        <end position="694"/>
    </location>
</feature>
<dbReference type="InterPro" id="IPR027267">
    <property type="entry name" value="AH/BAR_dom_sf"/>
</dbReference>
<dbReference type="PROSITE" id="PS50082">
    <property type="entry name" value="WD_REPEATS_2"/>
    <property type="match status" value="6"/>
</dbReference>
<dbReference type="CDD" id="cd00200">
    <property type="entry name" value="WD40"/>
    <property type="match status" value="1"/>
</dbReference>
<dbReference type="Pfam" id="PF07653">
    <property type="entry name" value="SH3_2"/>
    <property type="match status" value="1"/>
</dbReference>
<dbReference type="SMART" id="SM00326">
    <property type="entry name" value="SH3"/>
    <property type="match status" value="1"/>
</dbReference>
<dbReference type="PANTHER" id="PTHR19849">
    <property type="entry name" value="PHOSPHOLIPASE A-2-ACTIVATING PROTEIN"/>
    <property type="match status" value="1"/>
</dbReference>
<dbReference type="InterPro" id="IPR015943">
    <property type="entry name" value="WD40/YVTN_repeat-like_dom_sf"/>
</dbReference>
<evidence type="ECO:0000259" key="8">
    <source>
        <dbReference type="PROSITE" id="PS50002"/>
    </source>
</evidence>
<evidence type="ECO:0000256" key="6">
    <source>
        <dbReference type="SAM" id="Coils"/>
    </source>
</evidence>
<dbReference type="EMBL" id="JANTQA010000047">
    <property type="protein sequence ID" value="KAJ3431765.1"/>
    <property type="molecule type" value="Genomic_DNA"/>
</dbReference>
<dbReference type="Proteomes" id="UP001146793">
    <property type="component" value="Unassembled WGS sequence"/>
</dbReference>
<protein>
    <recommendedName>
        <fullName evidence="8">SH3 domain-containing protein</fullName>
    </recommendedName>
</protein>
<evidence type="ECO:0000256" key="3">
    <source>
        <dbReference type="ARBA" id="ARBA00022737"/>
    </source>
</evidence>
<gene>
    <name evidence="9" type="ORF">M0812_20686</name>
    <name evidence="10" type="ORF">M0813_26071</name>
</gene>
<dbReference type="InterPro" id="IPR020472">
    <property type="entry name" value="WD40_PAC1"/>
</dbReference>
<feature type="coiled-coil region" evidence="6">
    <location>
        <begin position="539"/>
        <end position="592"/>
    </location>
</feature>
<evidence type="ECO:0000313" key="10">
    <source>
        <dbReference type="EMBL" id="KAJ6238841.1"/>
    </source>
</evidence>
<dbReference type="PRINTS" id="PR00320">
    <property type="entry name" value="GPROTEINBRPT"/>
</dbReference>
<dbReference type="PROSITE" id="PS50294">
    <property type="entry name" value="WD_REPEATS_REGION"/>
    <property type="match status" value="6"/>
</dbReference>
<feature type="repeat" description="WD" evidence="5">
    <location>
        <begin position="94"/>
        <end position="133"/>
    </location>
</feature>
<dbReference type="InterPro" id="IPR001680">
    <property type="entry name" value="WD40_rpt"/>
</dbReference>
<feature type="repeat" description="WD" evidence="5">
    <location>
        <begin position="174"/>
        <end position="215"/>
    </location>
</feature>
<evidence type="ECO:0000256" key="1">
    <source>
        <dbReference type="ARBA" id="ARBA00022443"/>
    </source>
</evidence>
<dbReference type="Gene3D" id="2.130.10.10">
    <property type="entry name" value="YVTN repeat-like/Quinoprotein amine dehydrogenase"/>
    <property type="match status" value="3"/>
</dbReference>
<dbReference type="EMBL" id="JAOAOG010000232">
    <property type="protein sequence ID" value="KAJ6238841.1"/>
    <property type="molecule type" value="Genomic_DNA"/>
</dbReference>
<dbReference type="Proteomes" id="UP001150062">
    <property type="component" value="Unassembled WGS sequence"/>
</dbReference>
<keyword evidence="1 4" id="KW-0728">SH3 domain</keyword>
<evidence type="ECO:0000313" key="12">
    <source>
        <dbReference type="Proteomes" id="UP001150062"/>
    </source>
</evidence>
<evidence type="ECO:0000313" key="11">
    <source>
        <dbReference type="Proteomes" id="UP001146793"/>
    </source>
</evidence>
<reference evidence="9" key="2">
    <citation type="submission" date="2022-08" db="EMBL/GenBank/DDBJ databases">
        <title>Novel sulphate-reducing endosymbionts in the free-living metamonad Anaeramoeba.</title>
        <authorList>
            <person name="Jerlstrom-Hultqvist J."/>
            <person name="Cepicka I."/>
            <person name="Gallot-Lavallee L."/>
            <person name="Salas-Leiva D."/>
            <person name="Curtis B.A."/>
            <person name="Zahonova K."/>
            <person name="Pipaliya S."/>
            <person name="Dacks J."/>
            <person name="Roger A.J."/>
        </authorList>
    </citation>
    <scope>NUCLEOTIDE SEQUENCE</scope>
    <source>
        <strain evidence="9">Busselton2</strain>
    </source>
</reference>
<keyword evidence="12" id="KW-1185">Reference proteome</keyword>
<dbReference type="Gene3D" id="1.20.1270.60">
    <property type="entry name" value="Arfaptin homology (AH) domain/BAR domain"/>
    <property type="match status" value="1"/>
</dbReference>
<feature type="domain" description="SH3" evidence="8">
    <location>
        <begin position="707"/>
        <end position="765"/>
    </location>
</feature>
<dbReference type="InterPro" id="IPR036028">
    <property type="entry name" value="SH3-like_dom_sf"/>
</dbReference>
<feature type="compositionally biased region" description="Basic and acidic residues" evidence="7">
    <location>
        <begin position="682"/>
        <end position="691"/>
    </location>
</feature>
<dbReference type="Gene3D" id="2.30.30.40">
    <property type="entry name" value="SH3 Domains"/>
    <property type="match status" value="1"/>
</dbReference>
<dbReference type="SUPFAM" id="SSF50978">
    <property type="entry name" value="WD40 repeat-like"/>
    <property type="match status" value="1"/>
</dbReference>
<dbReference type="GO" id="GO:0043130">
    <property type="term" value="F:ubiquitin binding"/>
    <property type="evidence" value="ECO:0007669"/>
    <property type="project" value="TreeGrafter"/>
</dbReference>
<keyword evidence="3" id="KW-0677">Repeat</keyword>
<evidence type="ECO:0000256" key="4">
    <source>
        <dbReference type="PROSITE-ProRule" id="PRU00192"/>
    </source>
</evidence>
<feature type="repeat" description="WD" evidence="5">
    <location>
        <begin position="296"/>
        <end position="325"/>
    </location>
</feature>
<evidence type="ECO:0000256" key="7">
    <source>
        <dbReference type="SAM" id="MobiDB-lite"/>
    </source>
</evidence>
<evidence type="ECO:0000256" key="5">
    <source>
        <dbReference type="PROSITE-ProRule" id="PRU00221"/>
    </source>
</evidence>
<feature type="repeat" description="WD" evidence="5">
    <location>
        <begin position="256"/>
        <end position="295"/>
    </location>
</feature>
<dbReference type="AlphaFoldDB" id="A0AAV7YS53"/>
<feature type="repeat" description="WD" evidence="5">
    <location>
        <begin position="134"/>
        <end position="173"/>
    </location>
</feature>
<keyword evidence="2 5" id="KW-0853">WD repeat</keyword>
<dbReference type="SUPFAM" id="SSF103657">
    <property type="entry name" value="BAR/IMD domain-like"/>
    <property type="match status" value="1"/>
</dbReference>
<dbReference type="InterPro" id="IPR019775">
    <property type="entry name" value="WD40_repeat_CS"/>
</dbReference>
<reference evidence="10" key="1">
    <citation type="submission" date="2022-08" db="EMBL/GenBank/DDBJ databases">
        <title>Novel sulfate-reducing endosymbionts in the free-living metamonad Anaeramoeba.</title>
        <authorList>
            <person name="Jerlstrom-Hultqvist J."/>
            <person name="Cepicka I."/>
            <person name="Gallot-Lavallee L."/>
            <person name="Salas-Leiva D."/>
            <person name="Curtis B.A."/>
            <person name="Zahonova K."/>
            <person name="Pipaliya S."/>
            <person name="Dacks J."/>
            <person name="Roger A.J."/>
        </authorList>
    </citation>
    <scope>NUCLEOTIDE SEQUENCE</scope>
    <source>
        <strain evidence="10">Schooner1</strain>
    </source>
</reference>
<dbReference type="GO" id="GO:0005634">
    <property type="term" value="C:nucleus"/>
    <property type="evidence" value="ECO:0007669"/>
    <property type="project" value="TreeGrafter"/>
</dbReference>